<evidence type="ECO:0000256" key="2">
    <source>
        <dbReference type="ARBA" id="ARBA00008163"/>
    </source>
</evidence>
<comment type="subcellular location">
    <subcellularLocation>
        <location evidence="1">Cell outer membrane</location>
        <topology evidence="1">Multi-pass membrane protein</topology>
    </subcellularLocation>
</comment>
<keyword evidence="4" id="KW-0812">Transmembrane</keyword>
<sequence>MRQKLLPLVFALLAFSSSIKAGGLLTNTNQSIAFLRSLARNGAIGIDGVYSNPAGVAFLPNGLHISFNVQNVYQTRIINSGLTIPALQGTPYYQPFKLNGGDKNGIKEFKGEASAPIIPSFQIAKNYDKWGFQMGFGIVGGGGKATFNGGLPSFERQIAMLPGMLASQGFTTTEPAYSVNSYMHGQQYDFGLQLGATYKINEKLAVYGGARFNYIYNKYEGNIVNISANIGGKMVNLHDYFGTKATQFADRYLDCTQRGWGITPIIGIDYKTGRWNLAARYEFTTKFNIENKTKRDDTGQFQNGVNTPNDLPGLLSLGAQYEVLDNLRLLAGYHYYFDKDARMANNKQRLLSSNTREYLAGVEWDIKPGITVSMGGQRTQYGLGDGSYLSDLSFVTSSYSFGFGAKIKVAKNAHLNIAYFFTDYEKFNKTYETSTKAGTKDIKIQNTDEFTRTNKVFGVGLDIDL</sequence>
<feature type="chain" id="PRO_5013661306" description="Outer membrane protein" evidence="8">
    <location>
        <begin position="22"/>
        <end position="465"/>
    </location>
</feature>
<dbReference type="Gene3D" id="2.40.160.60">
    <property type="entry name" value="Outer membrane protein transport protein (OMPP1/FadL/TodX)"/>
    <property type="match status" value="1"/>
</dbReference>
<reference evidence="9 10" key="1">
    <citation type="submission" date="2017-11" db="EMBL/GenBank/DDBJ databases">
        <title>Genome sequencing of Prevotella intermedia KCOM 1653.</title>
        <authorList>
            <person name="Kook J.-K."/>
            <person name="Park S.-N."/>
            <person name="Lim Y.K."/>
        </authorList>
    </citation>
    <scope>NUCLEOTIDE SEQUENCE [LARGE SCALE GENOMIC DNA]</scope>
    <source>
        <strain evidence="9 10">KCOM 1653</strain>
    </source>
</reference>
<dbReference type="Proteomes" id="UP000230046">
    <property type="component" value="Unassembled WGS sequence"/>
</dbReference>
<dbReference type="EMBL" id="PEKN01000001">
    <property type="protein sequence ID" value="PIK20129.1"/>
    <property type="molecule type" value="Genomic_DNA"/>
</dbReference>
<evidence type="ECO:0000256" key="6">
    <source>
        <dbReference type="ARBA" id="ARBA00023136"/>
    </source>
</evidence>
<gene>
    <name evidence="9" type="ORF">CTI18_01615</name>
</gene>
<keyword evidence="6" id="KW-0472">Membrane</keyword>
<dbReference type="PANTHER" id="PTHR35093:SF8">
    <property type="entry name" value="OUTER MEMBRANE PROTEIN NMB0088-RELATED"/>
    <property type="match status" value="1"/>
</dbReference>
<dbReference type="GO" id="GO:0009279">
    <property type="term" value="C:cell outer membrane"/>
    <property type="evidence" value="ECO:0007669"/>
    <property type="project" value="UniProtKB-SubCell"/>
</dbReference>
<keyword evidence="3" id="KW-1134">Transmembrane beta strand</keyword>
<dbReference type="SUPFAM" id="SSF56935">
    <property type="entry name" value="Porins"/>
    <property type="match status" value="1"/>
</dbReference>
<name>A0A2G8I9K2_PREIN</name>
<protein>
    <recommendedName>
        <fullName evidence="11">Outer membrane protein</fullName>
    </recommendedName>
</protein>
<evidence type="ECO:0008006" key="11">
    <source>
        <dbReference type="Google" id="ProtNLM"/>
    </source>
</evidence>
<accession>A0A2G8I9K2</accession>
<dbReference type="AlphaFoldDB" id="A0A2G8I9K2"/>
<dbReference type="RefSeq" id="WP_099835298.1">
    <property type="nucleotide sequence ID" value="NZ_PEKN01000001.1"/>
</dbReference>
<feature type="signal peptide" evidence="8">
    <location>
        <begin position="1"/>
        <end position="21"/>
    </location>
</feature>
<comment type="similarity">
    <text evidence="2">Belongs to the OmpP1/FadL family.</text>
</comment>
<evidence type="ECO:0000256" key="1">
    <source>
        <dbReference type="ARBA" id="ARBA00004571"/>
    </source>
</evidence>
<evidence type="ECO:0000313" key="10">
    <source>
        <dbReference type="Proteomes" id="UP000230046"/>
    </source>
</evidence>
<evidence type="ECO:0000256" key="4">
    <source>
        <dbReference type="ARBA" id="ARBA00022692"/>
    </source>
</evidence>
<evidence type="ECO:0000256" key="8">
    <source>
        <dbReference type="SAM" id="SignalP"/>
    </source>
</evidence>
<comment type="caution">
    <text evidence="9">The sequence shown here is derived from an EMBL/GenBank/DDBJ whole genome shotgun (WGS) entry which is preliminary data.</text>
</comment>
<keyword evidence="7" id="KW-0998">Cell outer membrane</keyword>
<dbReference type="InterPro" id="IPR005017">
    <property type="entry name" value="OMPP1/FadL/TodX"/>
</dbReference>
<evidence type="ECO:0000256" key="5">
    <source>
        <dbReference type="ARBA" id="ARBA00022729"/>
    </source>
</evidence>
<organism evidence="9 10">
    <name type="scientific">Prevotella intermedia</name>
    <dbReference type="NCBI Taxonomy" id="28131"/>
    <lineage>
        <taxon>Bacteria</taxon>
        <taxon>Pseudomonadati</taxon>
        <taxon>Bacteroidota</taxon>
        <taxon>Bacteroidia</taxon>
        <taxon>Bacteroidales</taxon>
        <taxon>Prevotellaceae</taxon>
        <taxon>Prevotella</taxon>
    </lineage>
</organism>
<evidence type="ECO:0000313" key="9">
    <source>
        <dbReference type="EMBL" id="PIK20129.1"/>
    </source>
</evidence>
<keyword evidence="5 8" id="KW-0732">Signal</keyword>
<evidence type="ECO:0000256" key="3">
    <source>
        <dbReference type="ARBA" id="ARBA00022452"/>
    </source>
</evidence>
<proteinExistence type="inferred from homology"/>
<dbReference type="GO" id="GO:0015483">
    <property type="term" value="F:long-chain fatty acid transporting porin activity"/>
    <property type="evidence" value="ECO:0007669"/>
    <property type="project" value="TreeGrafter"/>
</dbReference>
<dbReference type="PANTHER" id="PTHR35093">
    <property type="entry name" value="OUTER MEMBRANE PROTEIN NMB0088-RELATED"/>
    <property type="match status" value="1"/>
</dbReference>
<evidence type="ECO:0000256" key="7">
    <source>
        <dbReference type="ARBA" id="ARBA00023237"/>
    </source>
</evidence>